<gene>
    <name evidence="1" type="ORF">UW92_C0031G0006</name>
</gene>
<evidence type="ECO:0008006" key="3">
    <source>
        <dbReference type="Google" id="ProtNLM"/>
    </source>
</evidence>
<evidence type="ECO:0000313" key="1">
    <source>
        <dbReference type="EMBL" id="KKT90659.1"/>
    </source>
</evidence>
<organism evidence="1 2">
    <name type="scientific">Candidatus Jorgensenbacteria bacterium GW2011_GWA2_45_13</name>
    <dbReference type="NCBI Taxonomy" id="1618662"/>
    <lineage>
        <taxon>Bacteria</taxon>
        <taxon>Candidatus Joergenseniibacteriota</taxon>
    </lineage>
</organism>
<name>A0A0G1P2R9_9BACT</name>
<dbReference type="EMBL" id="LCKF01000031">
    <property type="protein sequence ID" value="KKT90659.1"/>
    <property type="molecule type" value="Genomic_DNA"/>
</dbReference>
<accession>A0A0G1P2R9</accession>
<protein>
    <recommendedName>
        <fullName evidence="3">HD domain-containing protein</fullName>
    </recommendedName>
</protein>
<sequence>MRTKKMEQERRPERTFDEKKTAYFSRLALGVLSAMRLHKNPGLLWERSKEGKRDWGNISAHCLTELARFKVFAGKLRLSEEVGRNGEIGAALHDFDKRHEILSMKAAISRGESGREASDIADSEGERQLHEAGFSKEVIELAGCTGGKPPELFEIARLLEKENLTDHEFALLAIHYIDGYTRDDQWVESTMKMEDGSALNDVDRRMQKNLENPTYRKQEEELTPLFAGHPLLRGRGPHENERMVCHEIEKKLTEIIASRTGEKINPLELPEIVDREIKKKIEEA</sequence>
<dbReference type="Proteomes" id="UP000033966">
    <property type="component" value="Unassembled WGS sequence"/>
</dbReference>
<dbReference type="AlphaFoldDB" id="A0A0G1P2R9"/>
<comment type="caution">
    <text evidence="1">The sequence shown here is derived from an EMBL/GenBank/DDBJ whole genome shotgun (WGS) entry which is preliminary data.</text>
</comment>
<evidence type="ECO:0000313" key="2">
    <source>
        <dbReference type="Proteomes" id="UP000033966"/>
    </source>
</evidence>
<proteinExistence type="predicted"/>
<reference evidence="1 2" key="1">
    <citation type="journal article" date="2015" name="Nature">
        <title>rRNA introns, odd ribosomes, and small enigmatic genomes across a large radiation of phyla.</title>
        <authorList>
            <person name="Brown C.T."/>
            <person name="Hug L.A."/>
            <person name="Thomas B.C."/>
            <person name="Sharon I."/>
            <person name="Castelle C.J."/>
            <person name="Singh A."/>
            <person name="Wilkins M.J."/>
            <person name="Williams K.H."/>
            <person name="Banfield J.F."/>
        </authorList>
    </citation>
    <scope>NUCLEOTIDE SEQUENCE [LARGE SCALE GENOMIC DNA]</scope>
</reference>